<protein>
    <recommendedName>
        <fullName evidence="3">PH domain-containing protein</fullName>
    </recommendedName>
</protein>
<evidence type="ECO:0000313" key="1">
    <source>
        <dbReference type="EMBL" id="KAF4150727.1"/>
    </source>
</evidence>
<reference evidence="1" key="1">
    <citation type="submission" date="2020-03" db="EMBL/GenBank/DDBJ databases">
        <title>Hybrid Assembly of Korean Phytophthora infestans isolates.</title>
        <authorList>
            <person name="Prokchorchik M."/>
            <person name="Lee Y."/>
            <person name="Seo J."/>
            <person name="Cho J.-H."/>
            <person name="Park Y.-E."/>
            <person name="Jang D.-C."/>
            <person name="Im J.-S."/>
            <person name="Choi J.-G."/>
            <person name="Park H.-J."/>
            <person name="Lee G.-B."/>
            <person name="Lee Y.-G."/>
            <person name="Hong S.-Y."/>
            <person name="Cho K."/>
            <person name="Sohn K.H."/>
        </authorList>
    </citation>
    <scope>NUCLEOTIDE SEQUENCE</scope>
    <source>
        <strain evidence="1">KR_2_A2</strain>
    </source>
</reference>
<comment type="caution">
    <text evidence="1">The sequence shown here is derived from an EMBL/GenBank/DDBJ whole genome shotgun (WGS) entry which is preliminary data.</text>
</comment>
<organism evidence="1 2">
    <name type="scientific">Phytophthora infestans</name>
    <name type="common">Potato late blight agent</name>
    <name type="synonym">Botrytis infestans</name>
    <dbReference type="NCBI Taxonomy" id="4787"/>
    <lineage>
        <taxon>Eukaryota</taxon>
        <taxon>Sar</taxon>
        <taxon>Stramenopiles</taxon>
        <taxon>Oomycota</taxon>
        <taxon>Peronosporomycetes</taxon>
        <taxon>Peronosporales</taxon>
        <taxon>Peronosporaceae</taxon>
        <taxon>Phytophthora</taxon>
    </lineage>
</organism>
<evidence type="ECO:0000313" key="2">
    <source>
        <dbReference type="Proteomes" id="UP000704712"/>
    </source>
</evidence>
<gene>
    <name evidence="1" type="ORF">GN958_ATG00076</name>
</gene>
<dbReference type="InterPro" id="IPR011993">
    <property type="entry name" value="PH-like_dom_sf"/>
</dbReference>
<dbReference type="AlphaFoldDB" id="A0A8S9VEW9"/>
<accession>A0A8S9VEW9</accession>
<proteinExistence type="predicted"/>
<dbReference type="EMBL" id="JAACNO010000021">
    <property type="protein sequence ID" value="KAF4150727.1"/>
    <property type="molecule type" value="Genomic_DNA"/>
</dbReference>
<dbReference type="SUPFAM" id="SSF50729">
    <property type="entry name" value="PH domain-like"/>
    <property type="match status" value="1"/>
</dbReference>
<dbReference type="Proteomes" id="UP000704712">
    <property type="component" value="Unassembled WGS sequence"/>
</dbReference>
<name>A0A8S9VEW9_PHYIN</name>
<dbReference type="Gene3D" id="2.30.29.30">
    <property type="entry name" value="Pleckstrin-homology domain (PH domain)/Phosphotyrosine-binding domain (PTB)"/>
    <property type="match status" value="1"/>
</dbReference>
<evidence type="ECO:0008006" key="3">
    <source>
        <dbReference type="Google" id="ProtNLM"/>
    </source>
</evidence>
<sequence length="79" mass="9153">MMPTRKERYFVLGQHSLSYYKPTKDGDVELKGVLELKAADVITPLPHSDVWLRIRQKEGPAGKNYKLDLKALNLQERQE</sequence>